<dbReference type="EC" id="3.1.3.5" evidence="8"/>
<keyword evidence="3 5" id="KW-0732">Signal</keyword>
<feature type="domain" description="5'-Nucleotidase C-terminal" evidence="7">
    <location>
        <begin position="355"/>
        <end position="500"/>
    </location>
</feature>
<evidence type="ECO:0000313" key="9">
    <source>
        <dbReference type="Proteomes" id="UP000033664"/>
    </source>
</evidence>
<keyword evidence="9" id="KW-1185">Reference proteome</keyword>
<evidence type="ECO:0000256" key="2">
    <source>
        <dbReference type="ARBA" id="ARBA00022723"/>
    </source>
</evidence>
<evidence type="ECO:0000256" key="5">
    <source>
        <dbReference type="RuleBase" id="RU362119"/>
    </source>
</evidence>
<keyword evidence="5 8" id="KW-0378">Hydrolase</keyword>
<dbReference type="PANTHER" id="PTHR11575:SF46">
    <property type="entry name" value="PROTEIN USHA"/>
    <property type="match status" value="1"/>
</dbReference>
<dbReference type="Pfam" id="PF00149">
    <property type="entry name" value="Metallophos"/>
    <property type="match status" value="1"/>
</dbReference>
<dbReference type="NCBIfam" id="NF007109">
    <property type="entry name" value="PRK09558.1"/>
    <property type="match status" value="1"/>
</dbReference>
<dbReference type="SUPFAM" id="SSF55816">
    <property type="entry name" value="5'-nucleotidase (syn. UDP-sugar hydrolase), C-terminal domain"/>
    <property type="match status" value="1"/>
</dbReference>
<dbReference type="AlphaFoldDB" id="A0A0F4PK48"/>
<reference evidence="8 9" key="1">
    <citation type="journal article" date="2015" name="BMC Genomics">
        <title>Genome mining reveals unlocked bioactive potential of marine Gram-negative bacteria.</title>
        <authorList>
            <person name="Machado H."/>
            <person name="Sonnenschein E.C."/>
            <person name="Melchiorsen J."/>
            <person name="Gram L."/>
        </authorList>
    </citation>
    <scope>NUCLEOTIDE SEQUENCE [LARGE SCALE GENOMIC DNA]</scope>
    <source>
        <strain evidence="8 9">S3137</strain>
    </source>
</reference>
<dbReference type="GO" id="GO:0000166">
    <property type="term" value="F:nucleotide binding"/>
    <property type="evidence" value="ECO:0007669"/>
    <property type="project" value="UniProtKB-KW"/>
</dbReference>
<evidence type="ECO:0000256" key="3">
    <source>
        <dbReference type="ARBA" id="ARBA00022729"/>
    </source>
</evidence>
<dbReference type="InterPro" id="IPR008334">
    <property type="entry name" value="5'-Nucleotdase_C"/>
</dbReference>
<dbReference type="EMBL" id="JXXZ01000006">
    <property type="protein sequence ID" value="KJZ00573.1"/>
    <property type="molecule type" value="Genomic_DNA"/>
</dbReference>
<dbReference type="EC" id="3.6.1.45" evidence="8"/>
<dbReference type="GO" id="GO:0008253">
    <property type="term" value="F:5'-nucleotidase activity"/>
    <property type="evidence" value="ECO:0007669"/>
    <property type="project" value="UniProtKB-EC"/>
</dbReference>
<dbReference type="GO" id="GO:0030288">
    <property type="term" value="C:outer membrane-bounded periplasmic space"/>
    <property type="evidence" value="ECO:0007669"/>
    <property type="project" value="TreeGrafter"/>
</dbReference>
<comment type="similarity">
    <text evidence="1 5">Belongs to the 5'-nucleotidase family.</text>
</comment>
<feature type="chain" id="PRO_5005117017" evidence="5">
    <location>
        <begin position="18"/>
        <end position="539"/>
    </location>
</feature>
<dbReference type="PROSITE" id="PS00786">
    <property type="entry name" value="5_NUCLEOTIDASE_2"/>
    <property type="match status" value="1"/>
</dbReference>
<gene>
    <name evidence="8" type="primary">ushA</name>
    <name evidence="8" type="ORF">TW72_07810</name>
</gene>
<dbReference type="SUPFAM" id="SSF56300">
    <property type="entry name" value="Metallo-dependent phosphatases"/>
    <property type="match status" value="1"/>
</dbReference>
<dbReference type="PANTHER" id="PTHR11575">
    <property type="entry name" value="5'-NUCLEOTIDASE-RELATED"/>
    <property type="match status" value="1"/>
</dbReference>
<evidence type="ECO:0000256" key="4">
    <source>
        <dbReference type="ARBA" id="ARBA00022741"/>
    </source>
</evidence>
<dbReference type="Gene3D" id="3.60.21.10">
    <property type="match status" value="1"/>
</dbReference>
<name>A0A0F4PK48_9GAMM</name>
<evidence type="ECO:0000259" key="6">
    <source>
        <dbReference type="Pfam" id="PF00149"/>
    </source>
</evidence>
<feature type="signal peptide" evidence="5">
    <location>
        <begin position="1"/>
        <end position="17"/>
    </location>
</feature>
<dbReference type="OrthoDB" id="9803927at2"/>
<protein>
    <submittedName>
        <fullName evidence="8">5'-nucleotidase</fullName>
        <ecNumber evidence="8">3.1.3.5</ecNumber>
        <ecNumber evidence="8">3.6.1.45</ecNumber>
    </submittedName>
</protein>
<dbReference type="InterPro" id="IPR029052">
    <property type="entry name" value="Metallo-depent_PP-like"/>
</dbReference>
<keyword evidence="4 5" id="KW-0547">Nucleotide-binding</keyword>
<dbReference type="PATRIC" id="fig|151081.8.peg.2676"/>
<dbReference type="eggNOG" id="COG0737">
    <property type="taxonomic scope" value="Bacteria"/>
</dbReference>
<dbReference type="GeneID" id="58228392"/>
<comment type="caution">
    <text evidence="8">The sequence shown here is derived from an EMBL/GenBank/DDBJ whole genome shotgun (WGS) entry which is preliminary data.</text>
</comment>
<dbReference type="Gene3D" id="3.90.780.10">
    <property type="entry name" value="5'-Nucleotidase, C-terminal domain"/>
    <property type="match status" value="1"/>
</dbReference>
<dbReference type="PRINTS" id="PR01607">
    <property type="entry name" value="APYRASEFAMLY"/>
</dbReference>
<dbReference type="Pfam" id="PF02872">
    <property type="entry name" value="5_nucleotid_C"/>
    <property type="match status" value="1"/>
</dbReference>
<feature type="domain" description="Calcineurin-like phosphoesterase" evidence="6">
    <location>
        <begin position="35"/>
        <end position="253"/>
    </location>
</feature>
<evidence type="ECO:0000256" key="1">
    <source>
        <dbReference type="ARBA" id="ARBA00006654"/>
    </source>
</evidence>
<evidence type="ECO:0000259" key="7">
    <source>
        <dbReference type="Pfam" id="PF02872"/>
    </source>
</evidence>
<dbReference type="RefSeq" id="WP_045979897.1">
    <property type="nucleotide sequence ID" value="NZ_JXXY01000015.1"/>
</dbReference>
<proteinExistence type="inferred from homology"/>
<organism evidence="8 9">
    <name type="scientific">Pseudoalteromonas ruthenica</name>
    <dbReference type="NCBI Taxonomy" id="151081"/>
    <lineage>
        <taxon>Bacteria</taxon>
        <taxon>Pseudomonadati</taxon>
        <taxon>Pseudomonadota</taxon>
        <taxon>Gammaproteobacteria</taxon>
        <taxon>Alteromonadales</taxon>
        <taxon>Pseudoalteromonadaceae</taxon>
        <taxon>Pseudoalteromonas</taxon>
    </lineage>
</organism>
<dbReference type="Proteomes" id="UP000033664">
    <property type="component" value="Unassembled WGS sequence"/>
</dbReference>
<dbReference type="PROSITE" id="PS51257">
    <property type="entry name" value="PROKAR_LIPOPROTEIN"/>
    <property type="match status" value="1"/>
</dbReference>
<accession>A0A0F4PK48</accession>
<dbReference type="GO" id="GO:0046872">
    <property type="term" value="F:metal ion binding"/>
    <property type="evidence" value="ECO:0007669"/>
    <property type="project" value="UniProtKB-KW"/>
</dbReference>
<keyword evidence="2" id="KW-0479">Metal-binding</keyword>
<dbReference type="InterPro" id="IPR006146">
    <property type="entry name" value="5'-Nucleotdase_CS"/>
</dbReference>
<dbReference type="InterPro" id="IPR036907">
    <property type="entry name" value="5'-Nucleotdase_C_sf"/>
</dbReference>
<dbReference type="GO" id="GO:0009166">
    <property type="term" value="P:nucleotide catabolic process"/>
    <property type="evidence" value="ECO:0007669"/>
    <property type="project" value="InterPro"/>
</dbReference>
<dbReference type="InterPro" id="IPR004843">
    <property type="entry name" value="Calcineurin-like_PHP"/>
</dbReference>
<dbReference type="InterPro" id="IPR006179">
    <property type="entry name" value="5_nucleotidase/apyrase"/>
</dbReference>
<sequence length="539" mass="59534">MRLITLSVLTLLSACSASTLTPESHSDSAQAHYISVFHTNDHHGRFWHNDKGEYGMAARATLLKQLRAQAKQRGDTVLLLSGGDINTGIPESDLQHAEPDFKAMTLLGYDAMAIGNHEFDNPLAVLDKQQRWADFPLLSANIIDKRNGEPAYTPYTLLQRDNLNIAILGLTTTDTAKIANPDFIGNFDFIEPATATKNMLPKIERRNPDIVIAVTHMGHYSNAQHGINAPGDVTLARNLPKGAVDMIIGGHSQEPVCMAAKNSNNDSYRPGMPCQPDNQNGIWIMQAHEWGKYVGHARFKLLGEELTLESYELIPVNLKDATGEWVGDYINKDQEMLDFLTPYQQKGQEKLSVTLGHTEVHLQGDRNKVRFGQTNLGQLITQAQMNHVDADFAVISGGGIRDSISQGDIDYKDILRVHPFKNRIGYIEFSGREAFAYISKVASYPVDSGAYAHFNQVAPVCEGDELVSVRIDGQPLELDKTYRMSINSYNAAGGDGYPRLNTDTRFVDTGDSDASILSEYVSKHSPIKAINVPHPVTCQ</sequence>
<dbReference type="GO" id="GO:0008768">
    <property type="term" value="F:UDP-sugar diphosphatase activity"/>
    <property type="evidence" value="ECO:0007669"/>
    <property type="project" value="UniProtKB-EC"/>
</dbReference>
<evidence type="ECO:0000313" key="8">
    <source>
        <dbReference type="EMBL" id="KJZ00573.1"/>
    </source>
</evidence>